<evidence type="ECO:0000313" key="2">
    <source>
        <dbReference type="EMBL" id="VAX23481.1"/>
    </source>
</evidence>
<evidence type="ECO:0000256" key="1">
    <source>
        <dbReference type="SAM" id="Coils"/>
    </source>
</evidence>
<feature type="coiled-coil region" evidence="1">
    <location>
        <begin position="53"/>
        <end position="80"/>
    </location>
</feature>
<dbReference type="InterPro" id="IPR038673">
    <property type="entry name" value="OprB_sf"/>
</dbReference>
<sequence length="469" mass="52606">MIKKKVLFHPSIWALLATLFLLISTQFAFAEEDSTITHESGNVMRQSSGPNDSSSLENRIQELENQLQELESKVVLSEPEMIVKQKEIWACDNGHEYNEPLDGVCPNDQLPLRKEFTYQREKVFRRQTISEQIQKALDDRDARGLDIGVSATSTLQETFRLSGDDKGVQDLFGVGSTDIYFIGKPALYTLFFLDIEAIGGSSPDLEIENLSMLTSDVARREVDKRANVREAWVRTELLDQKLTISAGVLDITNYFDMNAVANDETTQFITDGLVNNLFLGVPSNGAGIVATLDPKIGFIFRAGAQRGASVEQGLAQKVYSIFELEYLAHIPGLQVGHYRTWVKFNENAERGSIAWGISADQKITAAVTVFARFGNQRKSTEYNRDDYFYSGGLELKTPHTFGIRDSFAIAFLSVDLASGVKESLAETYYNIFLTENLKTSFHIQYLINSNVGEKNKSYLIPGVRIQFDF</sequence>
<keyword evidence="1" id="KW-0175">Coiled coil</keyword>
<organism evidence="2">
    <name type="scientific">hydrothermal vent metagenome</name>
    <dbReference type="NCBI Taxonomy" id="652676"/>
    <lineage>
        <taxon>unclassified sequences</taxon>
        <taxon>metagenomes</taxon>
        <taxon>ecological metagenomes</taxon>
    </lineage>
</organism>
<name>A0A3B1C9Z4_9ZZZZ</name>
<dbReference type="EMBL" id="UOGE01000085">
    <property type="protein sequence ID" value="VAX23481.1"/>
    <property type="molecule type" value="Genomic_DNA"/>
</dbReference>
<dbReference type="GO" id="GO:0016020">
    <property type="term" value="C:membrane"/>
    <property type="evidence" value="ECO:0007669"/>
    <property type="project" value="InterPro"/>
</dbReference>
<dbReference type="Pfam" id="PF04966">
    <property type="entry name" value="OprB"/>
    <property type="match status" value="1"/>
</dbReference>
<accession>A0A3B1C9Z4</accession>
<dbReference type="GO" id="GO:0008643">
    <property type="term" value="P:carbohydrate transport"/>
    <property type="evidence" value="ECO:0007669"/>
    <property type="project" value="InterPro"/>
</dbReference>
<dbReference type="InterPro" id="IPR007049">
    <property type="entry name" value="Carb-sel_porin_OprB"/>
</dbReference>
<evidence type="ECO:0008006" key="3">
    <source>
        <dbReference type="Google" id="ProtNLM"/>
    </source>
</evidence>
<dbReference type="AlphaFoldDB" id="A0A3B1C9Z4"/>
<gene>
    <name evidence="2" type="ORF">MNBD_NITROSPINAE02-341</name>
</gene>
<reference evidence="2" key="1">
    <citation type="submission" date="2018-06" db="EMBL/GenBank/DDBJ databases">
        <authorList>
            <person name="Zhirakovskaya E."/>
        </authorList>
    </citation>
    <scope>NUCLEOTIDE SEQUENCE</scope>
</reference>
<protein>
    <recommendedName>
        <fullName evidence="3">Porin</fullName>
    </recommendedName>
</protein>
<proteinExistence type="predicted"/>
<dbReference type="Gene3D" id="2.40.160.180">
    <property type="entry name" value="Carbohydrate-selective porin OprB"/>
    <property type="match status" value="1"/>
</dbReference>
<dbReference type="GO" id="GO:0015288">
    <property type="term" value="F:porin activity"/>
    <property type="evidence" value="ECO:0007669"/>
    <property type="project" value="InterPro"/>
</dbReference>